<sequence>MLLLPYEYGTVLRFRYRHYTSLIEYFIRPSKTFSPVEFGDVKVVLLIVDAIFATDTICALLLDRLLLIQGRNRCIEA</sequence>
<proteinExistence type="predicted"/>
<evidence type="ECO:0000313" key="2">
    <source>
        <dbReference type="WBParaSite" id="ACRNAN_scaffold4088.g14260.t1"/>
    </source>
</evidence>
<keyword evidence="1" id="KW-1185">Reference proteome</keyword>
<organism evidence="1 2">
    <name type="scientific">Acrobeloides nanus</name>
    <dbReference type="NCBI Taxonomy" id="290746"/>
    <lineage>
        <taxon>Eukaryota</taxon>
        <taxon>Metazoa</taxon>
        <taxon>Ecdysozoa</taxon>
        <taxon>Nematoda</taxon>
        <taxon>Chromadorea</taxon>
        <taxon>Rhabditida</taxon>
        <taxon>Tylenchina</taxon>
        <taxon>Cephalobomorpha</taxon>
        <taxon>Cephaloboidea</taxon>
        <taxon>Cephalobidae</taxon>
        <taxon>Acrobeloides</taxon>
    </lineage>
</organism>
<protein>
    <submittedName>
        <fullName evidence="2">Uncharacterized protein</fullName>
    </submittedName>
</protein>
<reference evidence="2" key="1">
    <citation type="submission" date="2022-11" db="UniProtKB">
        <authorList>
            <consortium name="WormBaseParasite"/>
        </authorList>
    </citation>
    <scope>IDENTIFICATION</scope>
</reference>
<name>A0A914DV36_9BILA</name>
<dbReference type="WBParaSite" id="ACRNAN_scaffold4088.g14260.t1">
    <property type="protein sequence ID" value="ACRNAN_scaffold4088.g14260.t1"/>
    <property type="gene ID" value="ACRNAN_scaffold4088.g14260"/>
</dbReference>
<evidence type="ECO:0000313" key="1">
    <source>
        <dbReference type="Proteomes" id="UP000887540"/>
    </source>
</evidence>
<dbReference type="Proteomes" id="UP000887540">
    <property type="component" value="Unplaced"/>
</dbReference>
<accession>A0A914DV36</accession>
<dbReference type="AlphaFoldDB" id="A0A914DV36"/>